<dbReference type="HOGENOM" id="CLU_080999_1_0_9"/>
<dbReference type="PANTHER" id="PTHR30390">
    <property type="entry name" value="SEDOHEPTULOSE 7-PHOSPHATE ISOMERASE / DNAA INITIATOR-ASSOCIATING FACTOR FOR REPLICATION INITIATION"/>
    <property type="match status" value="1"/>
</dbReference>
<dbReference type="eggNOG" id="COG0279">
    <property type="taxonomic scope" value="Bacteria"/>
</dbReference>
<sequence length="193" mass="22068">MYKEYLEKFYEVLQNTEYTVMKNEKMETVEYETAFSQLLDLFQNAKKNRKQIFFIGNGGSCAIAEHATADFLKNGRMCTVNLLHAPLLTCMGNDFGYDHTFSNPIELLGNKNDLLVTISSSGNSPNIIHAIHIAKEKEMKVLTLSGFAMDNQSRQLGDINIYAPIHHYGIVESIHNLLLQQIVDFIMERENRE</sequence>
<evidence type="ECO:0000313" key="2">
    <source>
        <dbReference type="EMBL" id="ADL06001.1"/>
    </source>
</evidence>
<proteinExistence type="predicted"/>
<reference evidence="2" key="1">
    <citation type="submission" date="2010-07" db="EMBL/GenBank/DDBJ databases">
        <title>Complete sequence of Clostridium saccharolyticum WM1.</title>
        <authorList>
            <consortium name="US DOE Joint Genome Institute"/>
            <person name="Lucas S."/>
            <person name="Copeland A."/>
            <person name="Lapidus A."/>
            <person name="Cheng J.-F."/>
            <person name="Bruce D."/>
            <person name="Goodwin L."/>
            <person name="Pitluck S."/>
            <person name="Chertkov O."/>
            <person name="Detter J.C."/>
            <person name="Han C."/>
            <person name="Tapia R."/>
            <person name="Land M."/>
            <person name="Hauser L."/>
            <person name="Chang Y.-J."/>
            <person name="Jeffries C."/>
            <person name="Kyrpides N."/>
            <person name="Ivanova N."/>
            <person name="Mikhailova N."/>
            <person name="Mouttaki H."/>
            <person name="Lin L."/>
            <person name="Zhou J."/>
            <person name="Hemme C.L."/>
            <person name="Woyke T."/>
        </authorList>
    </citation>
    <scope>NUCLEOTIDE SEQUENCE [LARGE SCALE GENOMIC DNA]</scope>
    <source>
        <strain evidence="2">WM1</strain>
    </source>
</reference>
<feature type="domain" description="SIS" evidence="1">
    <location>
        <begin position="38"/>
        <end position="193"/>
    </location>
</feature>
<dbReference type="CDD" id="cd05006">
    <property type="entry name" value="SIS_GmhA"/>
    <property type="match status" value="1"/>
</dbReference>
<dbReference type="SUPFAM" id="SSF53697">
    <property type="entry name" value="SIS domain"/>
    <property type="match status" value="1"/>
</dbReference>
<dbReference type="PaxDb" id="610130-Closa_3475"/>
<dbReference type="Pfam" id="PF13580">
    <property type="entry name" value="SIS_2"/>
    <property type="match status" value="1"/>
</dbReference>
<accession>D9RA29</accession>
<dbReference type="Proteomes" id="UP000001662">
    <property type="component" value="Chromosome"/>
</dbReference>
<dbReference type="STRING" id="610130.Closa_3475"/>
<organism evidence="2 3">
    <name type="scientific">Lacrimispora saccharolytica (strain ATCC 35040 / DSM 2544 / NRCC 2533 / WM1)</name>
    <name type="common">Clostridium saccharolyticum</name>
    <dbReference type="NCBI Taxonomy" id="610130"/>
    <lineage>
        <taxon>Bacteria</taxon>
        <taxon>Bacillati</taxon>
        <taxon>Bacillota</taxon>
        <taxon>Clostridia</taxon>
        <taxon>Lachnospirales</taxon>
        <taxon>Lachnospiraceae</taxon>
        <taxon>Lacrimispora</taxon>
    </lineage>
</organism>
<dbReference type="InterPro" id="IPR001347">
    <property type="entry name" value="SIS_dom"/>
</dbReference>
<dbReference type="GO" id="GO:0097367">
    <property type="term" value="F:carbohydrate derivative binding"/>
    <property type="evidence" value="ECO:0007669"/>
    <property type="project" value="InterPro"/>
</dbReference>
<keyword evidence="2" id="KW-0413">Isomerase</keyword>
<dbReference type="EMBL" id="CP002109">
    <property type="protein sequence ID" value="ADL06001.1"/>
    <property type="molecule type" value="Genomic_DNA"/>
</dbReference>
<dbReference type="AlphaFoldDB" id="D9RA29"/>
<dbReference type="InterPro" id="IPR050099">
    <property type="entry name" value="SIS_GmhA/DiaA_subfam"/>
</dbReference>
<dbReference type="KEGG" id="csh:Closa_3475"/>
<dbReference type="Gene3D" id="3.40.50.10490">
    <property type="entry name" value="Glucose-6-phosphate isomerase like protein, domain 1"/>
    <property type="match status" value="1"/>
</dbReference>
<dbReference type="PROSITE" id="PS51464">
    <property type="entry name" value="SIS"/>
    <property type="match status" value="1"/>
</dbReference>
<evidence type="ECO:0000313" key="3">
    <source>
        <dbReference type="Proteomes" id="UP000001662"/>
    </source>
</evidence>
<name>D9RA29_LACSW</name>
<evidence type="ECO:0000259" key="1">
    <source>
        <dbReference type="PROSITE" id="PS51464"/>
    </source>
</evidence>
<dbReference type="GO" id="GO:1901135">
    <property type="term" value="P:carbohydrate derivative metabolic process"/>
    <property type="evidence" value="ECO:0007669"/>
    <property type="project" value="InterPro"/>
</dbReference>
<gene>
    <name evidence="2" type="ordered locus">Closa_3475</name>
</gene>
<dbReference type="RefSeq" id="WP_013274067.1">
    <property type="nucleotide sequence ID" value="NC_014376.1"/>
</dbReference>
<keyword evidence="3" id="KW-1185">Reference proteome</keyword>
<dbReference type="InterPro" id="IPR035461">
    <property type="entry name" value="GmhA/DiaA"/>
</dbReference>
<dbReference type="InterPro" id="IPR046348">
    <property type="entry name" value="SIS_dom_sf"/>
</dbReference>
<protein>
    <submittedName>
        <fullName evidence="2">Phosphoheptose isomerase</fullName>
    </submittedName>
</protein>
<dbReference type="GO" id="GO:0016853">
    <property type="term" value="F:isomerase activity"/>
    <property type="evidence" value="ECO:0007669"/>
    <property type="project" value="UniProtKB-KW"/>
</dbReference>